<evidence type="ECO:0000256" key="1">
    <source>
        <dbReference type="SAM" id="MobiDB-lite"/>
    </source>
</evidence>
<feature type="compositionally biased region" description="Basic and acidic residues" evidence="1">
    <location>
        <begin position="28"/>
        <end position="37"/>
    </location>
</feature>
<accession>A0AAV7EYZ7</accession>
<gene>
    <name evidence="2" type="ORF">H6P81_006600</name>
</gene>
<evidence type="ECO:0000313" key="3">
    <source>
        <dbReference type="Proteomes" id="UP000825729"/>
    </source>
</evidence>
<name>A0AAV7EYZ7_ARIFI</name>
<dbReference type="AlphaFoldDB" id="A0AAV7EYZ7"/>
<keyword evidence="3" id="KW-1185">Reference proteome</keyword>
<reference evidence="2 3" key="1">
    <citation type="submission" date="2021-07" db="EMBL/GenBank/DDBJ databases">
        <title>The Aristolochia fimbriata genome: insights into angiosperm evolution, floral development and chemical biosynthesis.</title>
        <authorList>
            <person name="Jiao Y."/>
        </authorList>
    </citation>
    <scope>NUCLEOTIDE SEQUENCE [LARGE SCALE GENOMIC DNA]</scope>
    <source>
        <strain evidence="2">IBCAS-2021</strain>
        <tissue evidence="2">Leaf</tissue>
    </source>
</reference>
<feature type="region of interest" description="Disordered" evidence="1">
    <location>
        <begin position="1"/>
        <end position="71"/>
    </location>
</feature>
<proteinExistence type="predicted"/>
<dbReference type="Proteomes" id="UP000825729">
    <property type="component" value="Unassembled WGS sequence"/>
</dbReference>
<comment type="caution">
    <text evidence="2">The sequence shown here is derived from an EMBL/GenBank/DDBJ whole genome shotgun (WGS) entry which is preliminary data.</text>
</comment>
<organism evidence="2 3">
    <name type="scientific">Aristolochia fimbriata</name>
    <name type="common">White veined hardy Dutchman's pipe vine</name>
    <dbReference type="NCBI Taxonomy" id="158543"/>
    <lineage>
        <taxon>Eukaryota</taxon>
        <taxon>Viridiplantae</taxon>
        <taxon>Streptophyta</taxon>
        <taxon>Embryophyta</taxon>
        <taxon>Tracheophyta</taxon>
        <taxon>Spermatophyta</taxon>
        <taxon>Magnoliopsida</taxon>
        <taxon>Magnoliidae</taxon>
        <taxon>Piperales</taxon>
        <taxon>Aristolochiaceae</taxon>
        <taxon>Aristolochia</taxon>
    </lineage>
</organism>
<sequence>MEGLGGNKSRGEAKAKASASEASWKVWEGIRAEEKQAQVKGGGDNARGGIKKREAALLGPDSGGMRGSKRRGDAVGWADEVHGASTGVAACQQHCLGHLPPLSGCLGHLPPLLSS</sequence>
<evidence type="ECO:0000313" key="2">
    <source>
        <dbReference type="EMBL" id="KAG9453696.1"/>
    </source>
</evidence>
<dbReference type="EMBL" id="JAINDJ010000003">
    <property type="protein sequence ID" value="KAG9453696.1"/>
    <property type="molecule type" value="Genomic_DNA"/>
</dbReference>
<protein>
    <submittedName>
        <fullName evidence="2">Uncharacterized protein</fullName>
    </submittedName>
</protein>